<comment type="caution">
    <text evidence="2">The sequence shown here is derived from an EMBL/GenBank/DDBJ whole genome shotgun (WGS) entry which is preliminary data.</text>
</comment>
<feature type="region of interest" description="Disordered" evidence="1">
    <location>
        <begin position="1"/>
        <end position="23"/>
    </location>
</feature>
<dbReference type="AlphaFoldDB" id="A0A8S9HTD8"/>
<sequence>MVLSGAPDQGEVNSRSRDRVSALERIEEGPVQTVERLPALERIALSVEESQRAVGLSSSLLARLQDVEVRYEDEEHLSPLLAEGSSMRQLKFISPGNQGSPKIPAALRLDPLRVRRI</sequence>
<reference evidence="2" key="1">
    <citation type="submission" date="2019-12" db="EMBL/GenBank/DDBJ databases">
        <title>Genome sequencing and annotation of Brassica cretica.</title>
        <authorList>
            <person name="Studholme D.J."/>
            <person name="Sarris P.F."/>
        </authorList>
    </citation>
    <scope>NUCLEOTIDE SEQUENCE</scope>
    <source>
        <strain evidence="2">PFS-001/15</strain>
        <tissue evidence="2">Leaf</tissue>
    </source>
</reference>
<protein>
    <submittedName>
        <fullName evidence="2">Uncharacterized protein</fullName>
    </submittedName>
</protein>
<accession>A0A8S9HTD8</accession>
<evidence type="ECO:0000313" key="3">
    <source>
        <dbReference type="Proteomes" id="UP000712281"/>
    </source>
</evidence>
<evidence type="ECO:0000256" key="1">
    <source>
        <dbReference type="SAM" id="MobiDB-lite"/>
    </source>
</evidence>
<evidence type="ECO:0000313" key="2">
    <source>
        <dbReference type="EMBL" id="KAF2558158.1"/>
    </source>
</evidence>
<organism evidence="2 3">
    <name type="scientific">Brassica cretica</name>
    <name type="common">Mustard</name>
    <dbReference type="NCBI Taxonomy" id="69181"/>
    <lineage>
        <taxon>Eukaryota</taxon>
        <taxon>Viridiplantae</taxon>
        <taxon>Streptophyta</taxon>
        <taxon>Embryophyta</taxon>
        <taxon>Tracheophyta</taxon>
        <taxon>Spermatophyta</taxon>
        <taxon>Magnoliopsida</taxon>
        <taxon>eudicotyledons</taxon>
        <taxon>Gunneridae</taxon>
        <taxon>Pentapetalae</taxon>
        <taxon>rosids</taxon>
        <taxon>malvids</taxon>
        <taxon>Brassicales</taxon>
        <taxon>Brassicaceae</taxon>
        <taxon>Brassiceae</taxon>
        <taxon>Brassica</taxon>
    </lineage>
</organism>
<proteinExistence type="predicted"/>
<name>A0A8S9HTD8_BRACR</name>
<dbReference type="Proteomes" id="UP000712281">
    <property type="component" value="Unassembled WGS sequence"/>
</dbReference>
<gene>
    <name evidence="2" type="ORF">F2Q68_00014552</name>
</gene>
<dbReference type="EMBL" id="QGKW02001940">
    <property type="protein sequence ID" value="KAF2558158.1"/>
    <property type="molecule type" value="Genomic_DNA"/>
</dbReference>
<feature type="compositionally biased region" description="Basic and acidic residues" evidence="1">
    <location>
        <begin position="14"/>
        <end position="23"/>
    </location>
</feature>